<evidence type="ECO:0000313" key="2">
    <source>
        <dbReference type="Proteomes" id="UP000005096"/>
    </source>
</evidence>
<sequence>MNHDLGALRLPLVLVKDLLSGITSWGAALTRFGLRGKE</sequence>
<dbReference type="Proteomes" id="UP000005096">
    <property type="component" value="Chromosome"/>
</dbReference>
<dbReference type="HOGENOM" id="CLU_3323706_0_0_0"/>
<protein>
    <submittedName>
        <fullName evidence="1">Uncharacterized protein</fullName>
    </submittedName>
</protein>
<name>E3CUP2_9BACT</name>
<dbReference type="PaxDb" id="584708-Apau_0693"/>
<dbReference type="STRING" id="584708.Apau_0693"/>
<gene>
    <name evidence="1" type="ORF">Apau_0693</name>
</gene>
<dbReference type="EMBL" id="CM001022">
    <property type="protein sequence ID" value="EFQ23122.1"/>
    <property type="molecule type" value="Genomic_DNA"/>
</dbReference>
<accession>E3CUP2</accession>
<evidence type="ECO:0000313" key="1">
    <source>
        <dbReference type="EMBL" id="EFQ23122.1"/>
    </source>
</evidence>
<reference evidence="1 2" key="1">
    <citation type="journal article" date="2010" name="Stand. Genomic Sci.">
        <title>Non-contiguous finished genome sequence of Aminomonas paucivorans type strain (GLU-3).</title>
        <authorList>
            <person name="Pitluck S."/>
            <person name="Yasawong M."/>
            <person name="Held B."/>
            <person name="Lapidus A."/>
            <person name="Nolan M."/>
            <person name="Copeland A."/>
            <person name="Lucas S."/>
            <person name="Del Rio T.G."/>
            <person name="Tice H."/>
            <person name="Cheng J.F."/>
            <person name="Chertkov O."/>
            <person name="Goodwin L."/>
            <person name="Tapia R."/>
            <person name="Han C."/>
            <person name="Liolios K."/>
            <person name="Ivanova N."/>
            <person name="Mavromatis K."/>
            <person name="Ovchinnikova G."/>
            <person name="Pati A."/>
            <person name="Chen A."/>
            <person name="Palaniappan K."/>
            <person name="Land M."/>
            <person name="Hauser L."/>
            <person name="Chang Y.J."/>
            <person name="Jeffries C.D."/>
            <person name="Pukall R."/>
            <person name="Spring S."/>
            <person name="Rohde M."/>
            <person name="Sikorski J."/>
            <person name="Goker M."/>
            <person name="Woyke T."/>
            <person name="Bristow J."/>
            <person name="Eisen J.A."/>
            <person name="Markowitz V."/>
            <person name="Hugenholtz P."/>
            <person name="Kyrpides N.C."/>
            <person name="Klenk H.P."/>
        </authorList>
    </citation>
    <scope>NUCLEOTIDE SEQUENCE [LARGE SCALE GENOMIC DNA]</scope>
    <source>
        <strain evidence="1 2">DSM 12260</strain>
    </source>
</reference>
<proteinExistence type="predicted"/>
<organism evidence="1 2">
    <name type="scientific">Aminomonas paucivorans DSM 12260</name>
    <dbReference type="NCBI Taxonomy" id="584708"/>
    <lineage>
        <taxon>Bacteria</taxon>
        <taxon>Thermotogati</taxon>
        <taxon>Synergistota</taxon>
        <taxon>Synergistia</taxon>
        <taxon>Synergistales</taxon>
        <taxon>Synergistaceae</taxon>
        <taxon>Aminomonas</taxon>
    </lineage>
</organism>
<keyword evidence="2" id="KW-1185">Reference proteome</keyword>
<dbReference type="AlphaFoldDB" id="E3CUP2"/>